<dbReference type="NCBIfam" id="NF005436">
    <property type="entry name" value="PRK07023.1"/>
    <property type="match status" value="1"/>
</dbReference>
<dbReference type="eggNOG" id="COG4221">
    <property type="taxonomic scope" value="Bacteria"/>
</dbReference>
<evidence type="ECO:0000256" key="3">
    <source>
        <dbReference type="ARBA" id="ARBA00022857"/>
    </source>
</evidence>
<gene>
    <name evidence="5" type="ORF">M622_14310</name>
</gene>
<sequence>MIKAIVTGHSRGLGEALAAALLQRGVAVLGLSRQGNAALAARHGGALSELALDLGEGGGAALVSWLDSGALARWLDGGEGTEAAILVNNAGTLAPMGLLGMHGAREIAQGVMLNLSAPLMLSDAFCRATCDLSDRRILHVSSGAARTPYPGWSVYCATKAALDHHARAVAAEAHPGLRIASVAPGVLDTAMQAEIRSSSVQRFPQRARFDELYRHGGLSAPEHAGARLVDYLLGEHFGSATTTDLRDLPVS</sequence>
<protein>
    <recommendedName>
        <fullName evidence="7">Short-chain dehydrogenase</fullName>
    </recommendedName>
</protein>
<dbReference type="InterPro" id="IPR051721">
    <property type="entry name" value="Biopterin_syn/organic_redct"/>
</dbReference>
<dbReference type="SUPFAM" id="SSF51735">
    <property type="entry name" value="NAD(P)-binding Rossmann-fold domains"/>
    <property type="match status" value="1"/>
</dbReference>
<dbReference type="GO" id="GO:0006729">
    <property type="term" value="P:tetrahydrobiopterin biosynthetic process"/>
    <property type="evidence" value="ECO:0007669"/>
    <property type="project" value="TreeGrafter"/>
</dbReference>
<dbReference type="PANTHER" id="PTHR44085">
    <property type="entry name" value="SEPIAPTERIN REDUCTASE"/>
    <property type="match status" value="1"/>
</dbReference>
<name>S9ZEP1_9RHOO</name>
<evidence type="ECO:0000256" key="1">
    <source>
        <dbReference type="ARBA" id="ARBA00004496"/>
    </source>
</evidence>
<evidence type="ECO:0000256" key="4">
    <source>
        <dbReference type="ARBA" id="ARBA00023002"/>
    </source>
</evidence>
<evidence type="ECO:0008006" key="7">
    <source>
        <dbReference type="Google" id="ProtNLM"/>
    </source>
</evidence>
<dbReference type="Proteomes" id="UP000015455">
    <property type="component" value="Unassembled WGS sequence"/>
</dbReference>
<comment type="caution">
    <text evidence="5">The sequence shown here is derived from an EMBL/GenBank/DDBJ whole genome shotgun (WGS) entry which is preliminary data.</text>
</comment>
<dbReference type="GO" id="GO:0005737">
    <property type="term" value="C:cytoplasm"/>
    <property type="evidence" value="ECO:0007669"/>
    <property type="project" value="UniProtKB-SubCell"/>
</dbReference>
<dbReference type="Pfam" id="PF00106">
    <property type="entry name" value="adh_short"/>
    <property type="match status" value="1"/>
</dbReference>
<keyword evidence="6" id="KW-1185">Reference proteome</keyword>
<evidence type="ECO:0000313" key="6">
    <source>
        <dbReference type="Proteomes" id="UP000015455"/>
    </source>
</evidence>
<comment type="subcellular location">
    <subcellularLocation>
        <location evidence="1">Cytoplasm</location>
    </subcellularLocation>
</comment>
<keyword evidence="4" id="KW-0560">Oxidoreductase</keyword>
<dbReference type="OrthoDB" id="9794387at2"/>
<reference evidence="5 6" key="1">
    <citation type="submission" date="2013-06" db="EMBL/GenBank/DDBJ databases">
        <title>Draft genome sequence of Thauera terpenica.</title>
        <authorList>
            <person name="Liu B."/>
            <person name="Frostegard A.H."/>
            <person name="Shapleigh J.P."/>
        </authorList>
    </citation>
    <scope>NUCLEOTIDE SEQUENCE [LARGE SCALE GENOMIC DNA]</scope>
    <source>
        <strain evidence="5 6">58Eu</strain>
    </source>
</reference>
<dbReference type="PRINTS" id="PR00081">
    <property type="entry name" value="GDHRDH"/>
</dbReference>
<keyword evidence="3" id="KW-0521">NADP</keyword>
<accession>S9ZEP1</accession>
<proteinExistence type="predicted"/>
<dbReference type="InterPro" id="IPR002347">
    <property type="entry name" value="SDR_fam"/>
</dbReference>
<dbReference type="Gene3D" id="3.40.50.720">
    <property type="entry name" value="NAD(P)-binding Rossmann-like Domain"/>
    <property type="match status" value="1"/>
</dbReference>
<keyword evidence="2" id="KW-0963">Cytoplasm</keyword>
<dbReference type="GO" id="GO:0004757">
    <property type="term" value="F:sepiapterin reductase (NADP+) activity"/>
    <property type="evidence" value="ECO:0007669"/>
    <property type="project" value="TreeGrafter"/>
</dbReference>
<dbReference type="AlphaFoldDB" id="S9ZEP1"/>
<dbReference type="RefSeq" id="WP_021249167.1">
    <property type="nucleotide sequence ID" value="NZ_ATJV01000050.1"/>
</dbReference>
<evidence type="ECO:0000313" key="5">
    <source>
        <dbReference type="EMBL" id="EPZ15785.1"/>
    </source>
</evidence>
<dbReference type="PANTHER" id="PTHR44085:SF2">
    <property type="entry name" value="SEPIAPTERIN REDUCTASE"/>
    <property type="match status" value="1"/>
</dbReference>
<evidence type="ECO:0000256" key="2">
    <source>
        <dbReference type="ARBA" id="ARBA00022490"/>
    </source>
</evidence>
<dbReference type="InterPro" id="IPR036291">
    <property type="entry name" value="NAD(P)-bd_dom_sf"/>
</dbReference>
<dbReference type="EMBL" id="ATJV01000050">
    <property type="protein sequence ID" value="EPZ15785.1"/>
    <property type="molecule type" value="Genomic_DNA"/>
</dbReference>
<organism evidence="5 6">
    <name type="scientific">Thauera terpenica 58Eu</name>
    <dbReference type="NCBI Taxonomy" id="1348657"/>
    <lineage>
        <taxon>Bacteria</taxon>
        <taxon>Pseudomonadati</taxon>
        <taxon>Pseudomonadota</taxon>
        <taxon>Betaproteobacteria</taxon>
        <taxon>Rhodocyclales</taxon>
        <taxon>Zoogloeaceae</taxon>
        <taxon>Thauera</taxon>
    </lineage>
</organism>
<dbReference type="STRING" id="1348657.M622_14310"/>
<dbReference type="PATRIC" id="fig|1348657.5.peg.1744"/>